<dbReference type="InterPro" id="IPR002156">
    <property type="entry name" value="RNaseH_domain"/>
</dbReference>
<dbReference type="InterPro" id="IPR036397">
    <property type="entry name" value="RNaseH_sf"/>
</dbReference>
<dbReference type="GO" id="GO:0003676">
    <property type="term" value="F:nucleic acid binding"/>
    <property type="evidence" value="ECO:0007669"/>
    <property type="project" value="InterPro"/>
</dbReference>
<organism evidence="2 3">
    <name type="scientific">Dillenia turbinata</name>
    <dbReference type="NCBI Taxonomy" id="194707"/>
    <lineage>
        <taxon>Eukaryota</taxon>
        <taxon>Viridiplantae</taxon>
        <taxon>Streptophyta</taxon>
        <taxon>Embryophyta</taxon>
        <taxon>Tracheophyta</taxon>
        <taxon>Spermatophyta</taxon>
        <taxon>Magnoliopsida</taxon>
        <taxon>eudicotyledons</taxon>
        <taxon>Gunneridae</taxon>
        <taxon>Pentapetalae</taxon>
        <taxon>Dilleniales</taxon>
        <taxon>Dilleniaceae</taxon>
        <taxon>Dillenia</taxon>
    </lineage>
</organism>
<dbReference type="CDD" id="cd06222">
    <property type="entry name" value="RNase_H_like"/>
    <property type="match status" value="1"/>
</dbReference>
<dbReference type="AlphaFoldDB" id="A0AAN8W515"/>
<dbReference type="Pfam" id="PF13456">
    <property type="entry name" value="RVT_3"/>
    <property type="match status" value="1"/>
</dbReference>
<proteinExistence type="predicted"/>
<dbReference type="InterPro" id="IPR053151">
    <property type="entry name" value="RNase_H-like"/>
</dbReference>
<dbReference type="InterPro" id="IPR012337">
    <property type="entry name" value="RNaseH-like_sf"/>
</dbReference>
<evidence type="ECO:0000313" key="2">
    <source>
        <dbReference type="EMBL" id="KAK6939297.1"/>
    </source>
</evidence>
<dbReference type="InterPro" id="IPR044730">
    <property type="entry name" value="RNase_H-like_dom_plant"/>
</dbReference>
<dbReference type="EMBL" id="JBAMMX010000005">
    <property type="protein sequence ID" value="KAK6939297.1"/>
    <property type="molecule type" value="Genomic_DNA"/>
</dbReference>
<comment type="caution">
    <text evidence="2">The sequence shown here is derived from an EMBL/GenBank/DDBJ whole genome shotgun (WGS) entry which is preliminary data.</text>
</comment>
<dbReference type="SUPFAM" id="SSF53098">
    <property type="entry name" value="Ribonuclease H-like"/>
    <property type="match status" value="1"/>
</dbReference>
<gene>
    <name evidence="2" type="ORF">RJ641_028828</name>
</gene>
<keyword evidence="3" id="KW-1185">Reference proteome</keyword>
<protein>
    <submittedName>
        <fullName evidence="2">Ribonuclease H domain</fullName>
    </submittedName>
</protein>
<feature type="domain" description="RNase H type-1" evidence="1">
    <location>
        <begin position="76"/>
        <end position="196"/>
    </location>
</feature>
<evidence type="ECO:0000259" key="1">
    <source>
        <dbReference type="Pfam" id="PF13456"/>
    </source>
</evidence>
<dbReference type="Gene3D" id="3.30.420.10">
    <property type="entry name" value="Ribonuclease H-like superfamily/Ribonuclease H"/>
    <property type="match status" value="1"/>
</dbReference>
<evidence type="ECO:0000313" key="3">
    <source>
        <dbReference type="Proteomes" id="UP001370490"/>
    </source>
</evidence>
<name>A0AAN8W515_9MAGN</name>
<dbReference type="PANTHER" id="PTHR47723">
    <property type="entry name" value="OS05G0353850 PROTEIN"/>
    <property type="match status" value="1"/>
</dbReference>
<dbReference type="GO" id="GO:0004523">
    <property type="term" value="F:RNA-DNA hybrid ribonuclease activity"/>
    <property type="evidence" value="ECO:0007669"/>
    <property type="project" value="InterPro"/>
</dbReference>
<sequence>MILHEKSGIAKSEDLKGMDCDGSSSEWREEEIWVLDQGEPGDDIAKEWDAIFSKESKFAGRWILWRPPYKGHVKLNSDGAVDPLSLQAGVGGLIRDDNGSWMVGFYSRIGLSDILAAELWGAWKGLNLALDRGLRKIELEFDSESLVNLLSEVVNKYHMLFSHVMDCRAIMQWVEVVEIKHVCREANSCVDLLAKMGIKASQTFELLKVPPRDVLASLYQNSSGPVF</sequence>
<dbReference type="PANTHER" id="PTHR47723:SF19">
    <property type="entry name" value="POLYNUCLEOTIDYL TRANSFERASE, RIBONUCLEASE H-LIKE SUPERFAMILY PROTEIN"/>
    <property type="match status" value="1"/>
</dbReference>
<accession>A0AAN8W515</accession>
<reference evidence="2 3" key="1">
    <citation type="submission" date="2023-12" db="EMBL/GenBank/DDBJ databases">
        <title>A high-quality genome assembly for Dillenia turbinata (Dilleniales).</title>
        <authorList>
            <person name="Chanderbali A."/>
        </authorList>
    </citation>
    <scope>NUCLEOTIDE SEQUENCE [LARGE SCALE GENOMIC DNA]</scope>
    <source>
        <strain evidence="2">LSX21</strain>
        <tissue evidence="2">Leaf</tissue>
    </source>
</reference>
<dbReference type="Proteomes" id="UP001370490">
    <property type="component" value="Unassembled WGS sequence"/>
</dbReference>